<protein>
    <submittedName>
        <fullName evidence="4">Coiled-coil domain-containing protein 63</fullName>
    </submittedName>
</protein>
<evidence type="ECO:0000313" key="4">
    <source>
        <dbReference type="EMBL" id="KAL3311579.1"/>
    </source>
</evidence>
<dbReference type="EMBL" id="JBJKFK010002132">
    <property type="protein sequence ID" value="KAL3311579.1"/>
    <property type="molecule type" value="Genomic_DNA"/>
</dbReference>
<dbReference type="PANTHER" id="PTHR21694">
    <property type="entry name" value="COILED-COIL DOMAIN-CONTAINING PROTEIN 63"/>
    <property type="match status" value="1"/>
</dbReference>
<dbReference type="PANTHER" id="PTHR21694:SF18">
    <property type="entry name" value="COILED-COIL DOMAIN-CONTAINING PROTEIN 63"/>
    <property type="match status" value="1"/>
</dbReference>
<sequence length="506" mass="59335">MPRSVSPGSDIDEVHDSILVEEYERLQNQYRVLKNDRDAYVQESQYQLSKYKKEKDFLEKDNEELLTVLNLADSGVNKKNEIKVINELKEKVMDFEDCNQKIEDERQTLSSLDAEILKYTRLVAMIDKDWRKTSGMKSKVDSSEARHIVKTKIMNIENKLNKKINAFCTILTKNGELRDEINKLRNERAIYSGVQKNLNDRFQSLRRQIDSLTGEATQAHELRDDANNKCVMLKDKNDKDQNQFEIEIRDLQRKIDHNQRLKLFMNSKMNERMEFKKMEEERRRKHGSSGEVAVENQRKKIITFEDAIQRIEEITGETKLDKILQTFLRKEEENFSFFQYVNELNDQVENLRDSIDKIHQQRGEYEQKDQDIETERKKMIKRYEREMNEDKAVADKAAGQLSQVAKMLDQVKDGTHNLVDKADCEVSIITKMLGATGDDSVTERNLMLYLGLVEQRINELLSVLYHQQTKRYAAEEGQPPPDHGMLLGLANMKKQQKDFNVLVPNI</sequence>
<accession>A0ABD2PVV7</accession>
<feature type="non-terminal residue" evidence="4">
    <location>
        <position position="506"/>
    </location>
</feature>
<dbReference type="Pfam" id="PF21773">
    <property type="entry name" value="ODAD1_CC"/>
    <property type="match status" value="1"/>
</dbReference>
<organism evidence="4 5">
    <name type="scientific">Cichlidogyrus casuarinus</name>
    <dbReference type="NCBI Taxonomy" id="1844966"/>
    <lineage>
        <taxon>Eukaryota</taxon>
        <taxon>Metazoa</taxon>
        <taxon>Spiralia</taxon>
        <taxon>Lophotrochozoa</taxon>
        <taxon>Platyhelminthes</taxon>
        <taxon>Monogenea</taxon>
        <taxon>Monopisthocotylea</taxon>
        <taxon>Dactylogyridea</taxon>
        <taxon>Ancyrocephalidae</taxon>
        <taxon>Cichlidogyrus</taxon>
    </lineage>
</organism>
<dbReference type="InterPro" id="IPR051876">
    <property type="entry name" value="ODA-DC/CCD"/>
</dbReference>
<feature type="coiled-coil region" evidence="2">
    <location>
        <begin position="23"/>
        <end position="115"/>
    </location>
</feature>
<gene>
    <name evidence="4" type="primary">CCDC63</name>
    <name evidence="4" type="ORF">Ciccas_009835</name>
</gene>
<name>A0ABD2PVV7_9PLAT</name>
<dbReference type="Proteomes" id="UP001626550">
    <property type="component" value="Unassembled WGS sequence"/>
</dbReference>
<feature type="coiled-coil region" evidence="2">
    <location>
        <begin position="341"/>
        <end position="400"/>
    </location>
</feature>
<evidence type="ECO:0000313" key="5">
    <source>
        <dbReference type="Proteomes" id="UP001626550"/>
    </source>
</evidence>
<dbReference type="AlphaFoldDB" id="A0ABD2PVV7"/>
<feature type="domain" description="ODAD1 central coiled coil region" evidence="3">
    <location>
        <begin position="152"/>
        <end position="434"/>
    </location>
</feature>
<feature type="coiled-coil region" evidence="2">
    <location>
        <begin position="195"/>
        <end position="243"/>
    </location>
</feature>
<evidence type="ECO:0000256" key="2">
    <source>
        <dbReference type="SAM" id="Coils"/>
    </source>
</evidence>
<dbReference type="InterPro" id="IPR049258">
    <property type="entry name" value="ODAD1_CC"/>
</dbReference>
<comment type="caution">
    <text evidence="4">The sequence shown here is derived from an EMBL/GenBank/DDBJ whole genome shotgun (WGS) entry which is preliminary data.</text>
</comment>
<evidence type="ECO:0000256" key="1">
    <source>
        <dbReference type="ARBA" id="ARBA00023054"/>
    </source>
</evidence>
<keyword evidence="1 2" id="KW-0175">Coiled coil</keyword>
<proteinExistence type="predicted"/>
<evidence type="ECO:0000259" key="3">
    <source>
        <dbReference type="Pfam" id="PF21773"/>
    </source>
</evidence>
<keyword evidence="5" id="KW-1185">Reference proteome</keyword>
<reference evidence="4 5" key="1">
    <citation type="submission" date="2024-11" db="EMBL/GenBank/DDBJ databases">
        <title>Adaptive evolution of stress response genes in parasites aligns with host niche diversity.</title>
        <authorList>
            <person name="Hahn C."/>
            <person name="Resl P."/>
        </authorList>
    </citation>
    <scope>NUCLEOTIDE SEQUENCE [LARGE SCALE GENOMIC DNA]</scope>
    <source>
        <strain evidence="4">EGGRZ-B1_66</strain>
        <tissue evidence="4">Body</tissue>
    </source>
</reference>